<organism evidence="1 2">
    <name type="scientific">Cutibacterium granulosum</name>
    <dbReference type="NCBI Taxonomy" id="33011"/>
    <lineage>
        <taxon>Bacteria</taxon>
        <taxon>Bacillati</taxon>
        <taxon>Actinomycetota</taxon>
        <taxon>Actinomycetes</taxon>
        <taxon>Propionibacteriales</taxon>
        <taxon>Propionibacteriaceae</taxon>
        <taxon>Cutibacterium</taxon>
    </lineage>
</organism>
<dbReference type="EMBL" id="LT906441">
    <property type="protein sequence ID" value="SNV32881.1"/>
    <property type="molecule type" value="Genomic_DNA"/>
</dbReference>
<accession>A0A239WEE6</accession>
<name>A0A239WEE6_9ACTN</name>
<dbReference type="KEGG" id="cgrn:4412665_00870"/>
<evidence type="ECO:0000313" key="2">
    <source>
        <dbReference type="Proteomes" id="UP000215332"/>
    </source>
</evidence>
<dbReference type="Proteomes" id="UP000215332">
    <property type="component" value="Chromosome 1"/>
</dbReference>
<reference evidence="1 2" key="1">
    <citation type="submission" date="2017-06" db="EMBL/GenBank/DDBJ databases">
        <authorList>
            <consortium name="Pathogen Informatics"/>
        </authorList>
    </citation>
    <scope>NUCLEOTIDE SEQUENCE [LARGE SCALE GENOMIC DNA]</scope>
    <source>
        <strain evidence="1 2">NCTC11865</strain>
    </source>
</reference>
<proteinExistence type="predicted"/>
<dbReference type="AlphaFoldDB" id="A0A239WEE6"/>
<evidence type="ECO:0000313" key="1">
    <source>
        <dbReference type="EMBL" id="SNV32881.1"/>
    </source>
</evidence>
<protein>
    <submittedName>
        <fullName evidence="1">PPOX class probable F420-dependent enzyme, Rv2061 family</fullName>
    </submittedName>
</protein>
<gene>
    <name evidence="1" type="ORF">SAMEA4412665_00870</name>
</gene>
<sequence>MTVSLRTAEWILVTSYDSYGQAQSSVERLVSVSDTSIGFWLPDDTGVRDRFVTDGVVSVRECDKRGRPVETEPVLEGRVRVLSEGPLFDEVRKAIHEKYALEAGWAGLVDKTKELFRSKTPECVVLINVIG</sequence>